<reference evidence="2 3" key="1">
    <citation type="submission" date="2015-02" db="EMBL/GenBank/DDBJ databases">
        <authorList>
            <person name="Ju K.-S."/>
            <person name="Doroghazi J.R."/>
            <person name="Metcalf W."/>
        </authorList>
    </citation>
    <scope>NUCLEOTIDE SEQUENCE [LARGE SCALE GENOMIC DNA]</scope>
    <source>
        <strain evidence="2 3">NRRL B-16140</strain>
    </source>
</reference>
<evidence type="ECO:0000313" key="2">
    <source>
        <dbReference type="EMBL" id="KJK42191.1"/>
    </source>
</evidence>
<dbReference type="PANTHER" id="PTHR22765">
    <property type="entry name" value="RING FINGER AND PROTEASE ASSOCIATED DOMAIN-CONTAINING"/>
    <property type="match status" value="1"/>
</dbReference>
<dbReference type="EMBL" id="JYJG01000364">
    <property type="protein sequence ID" value="KJK42191.1"/>
    <property type="molecule type" value="Genomic_DNA"/>
</dbReference>
<proteinExistence type="predicted"/>
<dbReference type="SMART" id="SM00184">
    <property type="entry name" value="RING"/>
    <property type="match status" value="1"/>
</dbReference>
<dbReference type="PATRIC" id="fig|68170.10.peg.9943"/>
<organism evidence="2 3">
    <name type="scientific">Lentzea aerocolonigenes</name>
    <name type="common">Lechevalieria aerocolonigenes</name>
    <name type="synonym">Saccharothrix aerocolonigenes</name>
    <dbReference type="NCBI Taxonomy" id="68170"/>
    <lineage>
        <taxon>Bacteria</taxon>
        <taxon>Bacillati</taxon>
        <taxon>Actinomycetota</taxon>
        <taxon>Actinomycetes</taxon>
        <taxon>Pseudonocardiales</taxon>
        <taxon>Pseudonocardiaceae</taxon>
        <taxon>Lentzea</taxon>
    </lineage>
</organism>
<feature type="domain" description="RING-type" evidence="1">
    <location>
        <begin position="264"/>
        <end position="304"/>
    </location>
</feature>
<dbReference type="GO" id="GO:0006511">
    <property type="term" value="P:ubiquitin-dependent protein catabolic process"/>
    <property type="evidence" value="ECO:0007669"/>
    <property type="project" value="TreeGrafter"/>
</dbReference>
<accession>A0A0F0GI63</accession>
<dbReference type="SUPFAM" id="SSF57850">
    <property type="entry name" value="RING/U-box"/>
    <property type="match status" value="1"/>
</dbReference>
<name>A0A0F0GI63_LENAE</name>
<gene>
    <name evidence="2" type="ORF">UK23_38305</name>
</gene>
<dbReference type="Proteomes" id="UP000033393">
    <property type="component" value="Unassembled WGS sequence"/>
</dbReference>
<sequence>MGRRRRRGGIVGNDGKSGSSREVSIMKLGVELRGWPALTSSPLLAAERGEVTAVLGRYNVLVATPAFVPMDARQLLRVADVLLRDLAAHADARRGEFQKLLKSLESWLLEVTEMVLRLGHLARVLSTGATVSDLTASFHAHRWDVPVVDERVAAEDTVPELARDLGLLRELCGTPVKIAKETGAVIDGAEDLGVVLGALRSFVESIGGWHGQLVACVHRSVDQLTSLDRCAAHLVSDVGKARAVLAGRDQELDRLPVVSPENRCAVCHQPFDGGEVRALVCGHDFHDDCVSRWLSTRGRCPLCRAQAGEDTEPHLPGRLAVDGEHVRSVFPPRRAGALYVGPGGAEGSRHQRRIRSAVGAHARALADGGDVEAAAAEVHAAVREHERVLGALADGTWTGWSEVIEAARQAVVVRTAQLMRAAEDTRLAESLTGVEDRFGCAGLAVRLDQVAGACTELAATYPQLLRHAANAARASAWLALLAEGGAALIAGVAGAAGTADGRFDEGLRAATAVVTGWLRALDRELAPWCAWATEVARAHAKVREAVRPRRSST</sequence>
<dbReference type="PROSITE" id="PS50089">
    <property type="entry name" value="ZF_RING_2"/>
    <property type="match status" value="1"/>
</dbReference>
<dbReference type="PANTHER" id="PTHR22765:SF434">
    <property type="entry name" value="GB|AAD18119.1-RELATED"/>
    <property type="match status" value="1"/>
</dbReference>
<dbReference type="InterPro" id="IPR013083">
    <property type="entry name" value="Znf_RING/FYVE/PHD"/>
</dbReference>
<evidence type="ECO:0000313" key="3">
    <source>
        <dbReference type="Proteomes" id="UP000033393"/>
    </source>
</evidence>
<keyword evidence="3" id="KW-1185">Reference proteome</keyword>
<dbReference type="InterPro" id="IPR051826">
    <property type="entry name" value="E3_ubiquitin-ligase_domain"/>
</dbReference>
<dbReference type="AlphaFoldDB" id="A0A0F0GI63"/>
<dbReference type="InterPro" id="IPR001841">
    <property type="entry name" value="Znf_RING"/>
</dbReference>
<dbReference type="Gene3D" id="3.30.40.10">
    <property type="entry name" value="Zinc/RING finger domain, C3HC4 (zinc finger)"/>
    <property type="match status" value="1"/>
</dbReference>
<evidence type="ECO:0000259" key="1">
    <source>
        <dbReference type="PROSITE" id="PS50089"/>
    </source>
</evidence>
<protein>
    <recommendedName>
        <fullName evidence="1">RING-type domain-containing protein</fullName>
    </recommendedName>
</protein>
<dbReference type="GO" id="GO:0061630">
    <property type="term" value="F:ubiquitin protein ligase activity"/>
    <property type="evidence" value="ECO:0007669"/>
    <property type="project" value="TreeGrafter"/>
</dbReference>
<dbReference type="Pfam" id="PF13639">
    <property type="entry name" value="zf-RING_2"/>
    <property type="match status" value="1"/>
</dbReference>
<comment type="caution">
    <text evidence="2">The sequence shown here is derived from an EMBL/GenBank/DDBJ whole genome shotgun (WGS) entry which is preliminary data.</text>
</comment>